<gene>
    <name evidence="1" type="ORF">PR048_028315</name>
</gene>
<proteinExistence type="predicted"/>
<organism evidence="1 2">
    <name type="scientific">Dryococelus australis</name>
    <dbReference type="NCBI Taxonomy" id="614101"/>
    <lineage>
        <taxon>Eukaryota</taxon>
        <taxon>Metazoa</taxon>
        <taxon>Ecdysozoa</taxon>
        <taxon>Arthropoda</taxon>
        <taxon>Hexapoda</taxon>
        <taxon>Insecta</taxon>
        <taxon>Pterygota</taxon>
        <taxon>Neoptera</taxon>
        <taxon>Polyneoptera</taxon>
        <taxon>Phasmatodea</taxon>
        <taxon>Verophasmatodea</taxon>
        <taxon>Anareolatae</taxon>
        <taxon>Phasmatidae</taxon>
        <taxon>Eurycanthinae</taxon>
        <taxon>Dryococelus</taxon>
    </lineage>
</organism>
<dbReference type="EMBL" id="JARBHB010000012">
    <property type="protein sequence ID" value="KAJ8871975.1"/>
    <property type="molecule type" value="Genomic_DNA"/>
</dbReference>
<evidence type="ECO:0000313" key="2">
    <source>
        <dbReference type="Proteomes" id="UP001159363"/>
    </source>
</evidence>
<comment type="caution">
    <text evidence="1">The sequence shown here is derived from an EMBL/GenBank/DDBJ whole genome shotgun (WGS) entry which is preliminary data.</text>
</comment>
<keyword evidence="2" id="KW-1185">Reference proteome</keyword>
<dbReference type="Proteomes" id="UP001159363">
    <property type="component" value="Chromosome 11"/>
</dbReference>
<protein>
    <submittedName>
        <fullName evidence="1">Uncharacterized protein</fullName>
    </submittedName>
</protein>
<sequence length="83" mass="9463">MTKHITGKLEILNKALQCPQHTLAGMGEAVSLIKDSITILRSEEEFQHIVVEKDRFTTEHDLKMFKSQDNGNHITILWASKNC</sequence>
<accession>A0ABQ9GIY8</accession>
<evidence type="ECO:0000313" key="1">
    <source>
        <dbReference type="EMBL" id="KAJ8871975.1"/>
    </source>
</evidence>
<reference evidence="1 2" key="1">
    <citation type="submission" date="2023-02" db="EMBL/GenBank/DDBJ databases">
        <title>LHISI_Scaffold_Assembly.</title>
        <authorList>
            <person name="Stuart O.P."/>
            <person name="Cleave R."/>
            <person name="Magrath M.J.L."/>
            <person name="Mikheyev A.S."/>
        </authorList>
    </citation>
    <scope>NUCLEOTIDE SEQUENCE [LARGE SCALE GENOMIC DNA]</scope>
    <source>
        <strain evidence="1">Daus_M_001</strain>
        <tissue evidence="1">Leg muscle</tissue>
    </source>
</reference>
<name>A0ABQ9GIY8_9NEOP</name>